<feature type="region of interest" description="Disordered" evidence="1">
    <location>
        <begin position="56"/>
        <end position="101"/>
    </location>
</feature>
<evidence type="ECO:0000313" key="2">
    <source>
        <dbReference type="EMBL" id="KAA6355862.1"/>
    </source>
</evidence>
<dbReference type="Proteomes" id="UP000324800">
    <property type="component" value="Unassembled WGS sequence"/>
</dbReference>
<evidence type="ECO:0000313" key="3">
    <source>
        <dbReference type="Proteomes" id="UP000324800"/>
    </source>
</evidence>
<organism evidence="2 3">
    <name type="scientific">Streblomastix strix</name>
    <dbReference type="NCBI Taxonomy" id="222440"/>
    <lineage>
        <taxon>Eukaryota</taxon>
        <taxon>Metamonada</taxon>
        <taxon>Preaxostyla</taxon>
        <taxon>Oxymonadida</taxon>
        <taxon>Streblomastigidae</taxon>
        <taxon>Streblomastix</taxon>
    </lineage>
</organism>
<evidence type="ECO:0000256" key="1">
    <source>
        <dbReference type="SAM" id="MobiDB-lite"/>
    </source>
</evidence>
<comment type="caution">
    <text evidence="2">The sequence shown here is derived from an EMBL/GenBank/DDBJ whole genome shotgun (WGS) entry which is preliminary data.</text>
</comment>
<protein>
    <submittedName>
        <fullName evidence="2">Uncharacterized protein</fullName>
    </submittedName>
</protein>
<accession>A0A5J4TD43</accession>
<reference evidence="2 3" key="1">
    <citation type="submission" date="2019-03" db="EMBL/GenBank/DDBJ databases">
        <title>Single cell metagenomics reveals metabolic interactions within the superorganism composed of flagellate Streblomastix strix and complex community of Bacteroidetes bacteria on its surface.</title>
        <authorList>
            <person name="Treitli S.C."/>
            <person name="Kolisko M."/>
            <person name="Husnik F."/>
            <person name="Keeling P."/>
            <person name="Hampl V."/>
        </authorList>
    </citation>
    <scope>NUCLEOTIDE SEQUENCE [LARGE SCALE GENOMIC DNA]</scope>
    <source>
        <strain evidence="2">ST1C</strain>
    </source>
</reference>
<sequence length="153" mass="17398">MNQAQALKNLMENGTSIEYFNDGYIMKAKDKIKVYEQGKKSAKTLTLAQQTKLLLQARGGGQTKPKRATKRQIDSDFDEDADDEYSQSERNFQQSEQLYSDDGEITIEKSAQLLEGQRLKPVKIPKPTPQKTIKKPQINYTSPQVDLEELILS</sequence>
<name>A0A5J4TD43_9EUKA</name>
<gene>
    <name evidence="2" type="ORF">EZS28_048612</name>
</gene>
<proteinExistence type="predicted"/>
<feature type="compositionally biased region" description="Acidic residues" evidence="1">
    <location>
        <begin position="75"/>
        <end position="86"/>
    </location>
</feature>
<dbReference type="AlphaFoldDB" id="A0A5J4TD43"/>
<feature type="compositionally biased region" description="Polar residues" evidence="1">
    <location>
        <begin position="88"/>
        <end position="98"/>
    </location>
</feature>
<dbReference type="EMBL" id="SNRW01033922">
    <property type="protein sequence ID" value="KAA6355862.1"/>
    <property type="molecule type" value="Genomic_DNA"/>
</dbReference>